<comment type="function">
    <text evidence="5">Guanylyltransferase that catalyzes the activation of phosphoenolpyruvate (PEP) as enolpyruvoyl-2-diphospho-5'-guanosine, via the condensation of PEP with GTP. It is involved in the biosynthesis of coenzyme F420, a hydride carrier cofactor.</text>
</comment>
<evidence type="ECO:0000256" key="5">
    <source>
        <dbReference type="HAMAP-Rule" id="MF_02114"/>
    </source>
</evidence>
<keyword evidence="2 5" id="KW-0548">Nucleotidyltransferase</keyword>
<dbReference type="EMBL" id="BAAAPL010000002">
    <property type="protein sequence ID" value="GAA1701197.1"/>
    <property type="molecule type" value="Genomic_DNA"/>
</dbReference>
<reference evidence="7" key="1">
    <citation type="journal article" date="2019" name="Int. J. Syst. Evol. Microbiol.">
        <title>The Global Catalogue of Microorganisms (GCM) 10K type strain sequencing project: providing services to taxonomists for standard genome sequencing and annotation.</title>
        <authorList>
            <consortium name="The Broad Institute Genomics Platform"/>
            <consortium name="The Broad Institute Genome Sequencing Center for Infectious Disease"/>
            <person name="Wu L."/>
            <person name="Ma J."/>
        </authorList>
    </citation>
    <scope>NUCLEOTIDE SEQUENCE [LARGE SCALE GENOMIC DNA]</scope>
    <source>
        <strain evidence="7">JCM 15577</strain>
    </source>
</reference>
<dbReference type="SUPFAM" id="SSF53448">
    <property type="entry name" value="Nucleotide-diphospho-sugar transferases"/>
    <property type="match status" value="1"/>
</dbReference>
<dbReference type="NCBIfam" id="TIGR03552">
    <property type="entry name" value="F420_cofC"/>
    <property type="match status" value="1"/>
</dbReference>
<feature type="binding site" evidence="5">
    <location>
        <position position="134"/>
    </location>
    <ligand>
        <name>phosphoenolpyruvate</name>
        <dbReference type="ChEBI" id="CHEBI:58702"/>
    </ligand>
</feature>
<gene>
    <name evidence="6" type="primary">cofC</name>
    <name evidence="5" type="synonym">fbiD</name>
    <name evidence="6" type="ORF">GCM10009808_18790</name>
</gene>
<dbReference type="GO" id="GO:0016779">
    <property type="term" value="F:nucleotidyltransferase activity"/>
    <property type="evidence" value="ECO:0007669"/>
    <property type="project" value="UniProtKB-KW"/>
</dbReference>
<sequence length="213" mass="22150">MSEQITWSVVIPVRGGAGKTRLEVPGVDRAPLARAIARDTIAAARACDRVAEVIVVTGDAELARDLSGSVTIVTDPGRGLNAAVAAGADRARSAFRAALLGDLPALDPRDLSRALEAATGHERGVVADTEGTGTTLLTSRRQGRFDSAFGDGSFARHVARGHVSLTGVETLHRDVDTVDQLRDAARRGMGAHTSALLARVWPREGQGASSSVA</sequence>
<organism evidence="6 7">
    <name type="scientific">Microbacterium sediminicola</name>
    <dbReference type="NCBI Taxonomy" id="415210"/>
    <lineage>
        <taxon>Bacteria</taxon>
        <taxon>Bacillati</taxon>
        <taxon>Actinomycetota</taxon>
        <taxon>Actinomycetes</taxon>
        <taxon>Micrococcales</taxon>
        <taxon>Microbacteriaceae</taxon>
        <taxon>Microbacterium</taxon>
    </lineage>
</organism>
<dbReference type="Proteomes" id="UP001501690">
    <property type="component" value="Unassembled WGS sequence"/>
</dbReference>
<evidence type="ECO:0000313" key="6">
    <source>
        <dbReference type="EMBL" id="GAA1701197.1"/>
    </source>
</evidence>
<protein>
    <recommendedName>
        <fullName evidence="5">Phosphoenolpyruvate guanylyltransferase</fullName>
        <shortName evidence="5">PEP guanylyltransferase</shortName>
        <ecNumber evidence="5">2.7.7.105</ecNumber>
    </recommendedName>
</protein>
<dbReference type="PANTHER" id="PTHR40392:SF1">
    <property type="entry name" value="2-PHOSPHO-L-LACTATE GUANYLYLTRANSFERASE"/>
    <property type="match status" value="1"/>
</dbReference>
<dbReference type="RefSeq" id="WP_344071901.1">
    <property type="nucleotide sequence ID" value="NZ_BAAAPL010000002.1"/>
</dbReference>
<keyword evidence="1 5" id="KW-0808">Transferase</keyword>
<feature type="binding site" evidence="5">
    <location>
        <position position="150"/>
    </location>
    <ligand>
        <name>phosphoenolpyruvate</name>
        <dbReference type="ChEBI" id="CHEBI:58702"/>
    </ligand>
</feature>
<dbReference type="InterPro" id="IPR002835">
    <property type="entry name" value="CofC"/>
</dbReference>
<dbReference type="Pfam" id="PF01983">
    <property type="entry name" value="CofC"/>
    <property type="match status" value="1"/>
</dbReference>
<comment type="pathway">
    <text evidence="5">Cofactor biosynthesis; coenzyme F420 biosynthesis.</text>
</comment>
<feature type="binding site" evidence="5">
    <location>
        <position position="153"/>
    </location>
    <ligand>
        <name>phosphoenolpyruvate</name>
        <dbReference type="ChEBI" id="CHEBI:58702"/>
    </ligand>
</feature>
<keyword evidence="4 5" id="KW-0342">GTP-binding</keyword>
<dbReference type="HAMAP" id="MF_02114">
    <property type="entry name" value="CofC"/>
    <property type="match status" value="1"/>
</dbReference>
<evidence type="ECO:0000256" key="4">
    <source>
        <dbReference type="ARBA" id="ARBA00023134"/>
    </source>
</evidence>
<dbReference type="PANTHER" id="PTHR40392">
    <property type="entry name" value="2-PHOSPHO-L-LACTATE GUANYLYLTRANSFERASE"/>
    <property type="match status" value="1"/>
</dbReference>
<dbReference type="InterPro" id="IPR029044">
    <property type="entry name" value="Nucleotide-diphossugar_trans"/>
</dbReference>
<comment type="caution">
    <text evidence="6">The sequence shown here is derived from an EMBL/GenBank/DDBJ whole genome shotgun (WGS) entry which is preliminary data.</text>
</comment>
<evidence type="ECO:0000256" key="1">
    <source>
        <dbReference type="ARBA" id="ARBA00022679"/>
    </source>
</evidence>
<evidence type="ECO:0000256" key="2">
    <source>
        <dbReference type="ARBA" id="ARBA00022695"/>
    </source>
</evidence>
<keyword evidence="3 5" id="KW-0547">Nucleotide-binding</keyword>
<comment type="catalytic activity">
    <reaction evidence="5">
        <text>phosphoenolpyruvate + GTP + H(+) = enolpyruvoyl-2-diphospho-5'-guanosine + diphosphate</text>
        <dbReference type="Rhea" id="RHEA:30519"/>
        <dbReference type="ChEBI" id="CHEBI:15378"/>
        <dbReference type="ChEBI" id="CHEBI:33019"/>
        <dbReference type="ChEBI" id="CHEBI:37565"/>
        <dbReference type="ChEBI" id="CHEBI:58702"/>
        <dbReference type="ChEBI" id="CHEBI:143701"/>
        <dbReference type="EC" id="2.7.7.105"/>
    </reaction>
</comment>
<keyword evidence="7" id="KW-1185">Reference proteome</keyword>
<accession>A0ABP4UCM9</accession>
<evidence type="ECO:0000256" key="3">
    <source>
        <dbReference type="ARBA" id="ARBA00022741"/>
    </source>
</evidence>
<dbReference type="EC" id="2.7.7.105" evidence="5"/>
<name>A0ABP4UCM9_9MICO</name>
<dbReference type="Gene3D" id="3.90.550.10">
    <property type="entry name" value="Spore Coat Polysaccharide Biosynthesis Protein SpsA, Chain A"/>
    <property type="match status" value="1"/>
</dbReference>
<proteinExistence type="inferred from homology"/>
<comment type="similarity">
    <text evidence="5">Belongs to the CofC family.</text>
</comment>
<evidence type="ECO:0000313" key="7">
    <source>
        <dbReference type="Proteomes" id="UP001501690"/>
    </source>
</evidence>